<dbReference type="HOGENOM" id="CLU_031275_8_0_6"/>
<keyword evidence="4" id="KW-1003">Cell membrane</keyword>
<gene>
    <name evidence="9" type="ORF">IB75_07370</name>
</gene>
<dbReference type="PANTHER" id="PTHR21716:SF53">
    <property type="entry name" value="PERMEASE PERM-RELATED"/>
    <property type="match status" value="1"/>
</dbReference>
<evidence type="ECO:0000313" key="9">
    <source>
        <dbReference type="EMBL" id="KFI19625.1"/>
    </source>
</evidence>
<dbReference type="EMBL" id="JPGN01000043">
    <property type="protein sequence ID" value="KFI19625.1"/>
    <property type="molecule type" value="Genomic_DNA"/>
</dbReference>
<accession>A0A0E2Z7Q2</accession>
<dbReference type="GO" id="GO:0005886">
    <property type="term" value="C:plasma membrane"/>
    <property type="evidence" value="ECO:0007669"/>
    <property type="project" value="UniProtKB-SubCell"/>
</dbReference>
<keyword evidence="3" id="KW-0813">Transport</keyword>
<dbReference type="OrthoDB" id="5562213at2"/>
<sequence>MPLIRDWFQRYFADPQVTGLAILLAVGFATVVFMGHVLAPVLASLVIAYLLEGIVGYLERRGCPRWIAVILVFVVFMVALFGDIFGLIPLLSQQVTQFFQLLPKMIAQGQQLLLSLPEYYPNLFSQDQVNNLVSALHVEVAQLGQEMLSWSLASVTSLIMLGMYLVLVPLLVFFFLKDKNRLVGWCKSYLPQERKLIVQVWREVDFQIANYIRGKCIEILIVWAVSFITFYLLGLQFSMLLSVLMGLSVIIPYIGAMAITLLVAFVAYFQWGLSAELAEAFGVCVIIQFLDGNVLAPLLFAEVVDLHPVAVIVAIVVFGGVWGFWGLFFAIPLATLIQAVLKAWPKLPPAKEPLPLLKRWGIRFLPGRQRSR</sequence>
<protein>
    <submittedName>
        <fullName evidence="9">Permase</fullName>
    </submittedName>
</protein>
<keyword evidence="7 8" id="KW-0472">Membrane</keyword>
<dbReference type="InterPro" id="IPR002549">
    <property type="entry name" value="AI-2E-like"/>
</dbReference>
<feature type="transmembrane region" description="Helical" evidence="8">
    <location>
        <begin position="312"/>
        <end position="341"/>
    </location>
</feature>
<dbReference type="AlphaFoldDB" id="A0A0E2Z7Q2"/>
<evidence type="ECO:0000256" key="2">
    <source>
        <dbReference type="ARBA" id="ARBA00009773"/>
    </source>
</evidence>
<reference evidence="9 10" key="1">
    <citation type="submission" date="2014-07" db="EMBL/GenBank/DDBJ databases">
        <title>Comparative analysis of Nitrosococcus oceani genome inventories of strains from Pacific and Atlantic gyres.</title>
        <authorList>
            <person name="Lim C.K."/>
            <person name="Wang L."/>
            <person name="Sayavedra-Soto L.A."/>
            <person name="Klotz M.G."/>
        </authorList>
    </citation>
    <scope>NUCLEOTIDE SEQUENCE [LARGE SCALE GENOMIC DNA]</scope>
    <source>
        <strain evidence="9 10">C-27</strain>
    </source>
</reference>
<comment type="caution">
    <text evidence="9">The sequence shown here is derived from an EMBL/GenBank/DDBJ whole genome shotgun (WGS) entry which is preliminary data.</text>
</comment>
<feature type="transmembrane region" description="Helical" evidence="8">
    <location>
        <begin position="281"/>
        <end position="300"/>
    </location>
</feature>
<feature type="transmembrane region" description="Helical" evidence="8">
    <location>
        <begin position="63"/>
        <end position="88"/>
    </location>
</feature>
<dbReference type="Pfam" id="PF01594">
    <property type="entry name" value="AI-2E_transport"/>
    <property type="match status" value="1"/>
</dbReference>
<evidence type="ECO:0000256" key="6">
    <source>
        <dbReference type="ARBA" id="ARBA00022989"/>
    </source>
</evidence>
<comment type="similarity">
    <text evidence="2">Belongs to the autoinducer-2 exporter (AI-2E) (TC 2.A.86) family.</text>
</comment>
<evidence type="ECO:0000313" key="10">
    <source>
        <dbReference type="Proteomes" id="UP000028839"/>
    </source>
</evidence>
<dbReference type="Proteomes" id="UP000028839">
    <property type="component" value="Unassembled WGS sequence"/>
</dbReference>
<evidence type="ECO:0000256" key="3">
    <source>
        <dbReference type="ARBA" id="ARBA00022448"/>
    </source>
</evidence>
<evidence type="ECO:0000256" key="8">
    <source>
        <dbReference type="SAM" id="Phobius"/>
    </source>
</evidence>
<comment type="subcellular location">
    <subcellularLocation>
        <location evidence="1">Cell membrane</location>
        <topology evidence="1">Multi-pass membrane protein</topology>
    </subcellularLocation>
</comment>
<evidence type="ECO:0000256" key="1">
    <source>
        <dbReference type="ARBA" id="ARBA00004651"/>
    </source>
</evidence>
<evidence type="ECO:0000256" key="5">
    <source>
        <dbReference type="ARBA" id="ARBA00022692"/>
    </source>
</evidence>
<feature type="transmembrane region" description="Helical" evidence="8">
    <location>
        <begin position="220"/>
        <end position="244"/>
    </location>
</feature>
<evidence type="ECO:0000256" key="7">
    <source>
        <dbReference type="ARBA" id="ARBA00023136"/>
    </source>
</evidence>
<feature type="transmembrane region" description="Helical" evidence="8">
    <location>
        <begin position="152"/>
        <end position="176"/>
    </location>
</feature>
<dbReference type="PANTHER" id="PTHR21716">
    <property type="entry name" value="TRANSMEMBRANE PROTEIN"/>
    <property type="match status" value="1"/>
</dbReference>
<name>A0A0E2Z7Q2_9GAMM</name>
<feature type="transmembrane region" description="Helical" evidence="8">
    <location>
        <begin position="250"/>
        <end position="269"/>
    </location>
</feature>
<feature type="transmembrane region" description="Helical" evidence="8">
    <location>
        <begin position="20"/>
        <end position="51"/>
    </location>
</feature>
<proteinExistence type="inferred from homology"/>
<dbReference type="GO" id="GO:0055085">
    <property type="term" value="P:transmembrane transport"/>
    <property type="evidence" value="ECO:0007669"/>
    <property type="project" value="TreeGrafter"/>
</dbReference>
<keyword evidence="5 8" id="KW-0812">Transmembrane</keyword>
<keyword evidence="6 8" id="KW-1133">Transmembrane helix</keyword>
<evidence type="ECO:0000256" key="4">
    <source>
        <dbReference type="ARBA" id="ARBA00022475"/>
    </source>
</evidence>
<organism evidence="9 10">
    <name type="scientific">Nitrosococcus oceani C-27</name>
    <dbReference type="NCBI Taxonomy" id="314279"/>
    <lineage>
        <taxon>Bacteria</taxon>
        <taxon>Pseudomonadati</taxon>
        <taxon>Pseudomonadota</taxon>
        <taxon>Gammaproteobacteria</taxon>
        <taxon>Chromatiales</taxon>
        <taxon>Chromatiaceae</taxon>
        <taxon>Nitrosococcus</taxon>
    </lineage>
</organism>